<evidence type="ECO:0000256" key="1">
    <source>
        <dbReference type="ARBA" id="ARBA00004477"/>
    </source>
</evidence>
<feature type="chain" id="PRO_5005527753" description="Reticulon domain-containing protein" evidence="6">
    <location>
        <begin position="18"/>
        <end position="182"/>
    </location>
</feature>
<dbReference type="EMBL" id="LFYR01000864">
    <property type="protein sequence ID" value="KMZ68105.1"/>
    <property type="molecule type" value="Genomic_DNA"/>
</dbReference>
<gene>
    <name evidence="8" type="ORF">ZOSMA_24G01280</name>
</gene>
<comment type="caution">
    <text evidence="8">The sequence shown here is derived from an EMBL/GenBank/DDBJ whole genome shotgun (WGS) entry which is preliminary data.</text>
</comment>
<keyword evidence="6" id="KW-0732">Signal</keyword>
<keyword evidence="2" id="KW-0812">Transmembrane</keyword>
<comment type="subcellular location">
    <subcellularLocation>
        <location evidence="1">Endoplasmic reticulum membrane</location>
        <topology evidence="1">Multi-pass membrane protein</topology>
    </subcellularLocation>
</comment>
<evidence type="ECO:0000256" key="3">
    <source>
        <dbReference type="ARBA" id="ARBA00022824"/>
    </source>
</evidence>
<dbReference type="PANTHER" id="PTHR46626:SF2">
    <property type="entry name" value="RETICULON-LIKE PROTEIN B17"/>
    <property type="match status" value="1"/>
</dbReference>
<protein>
    <recommendedName>
        <fullName evidence="7">Reticulon domain-containing protein</fullName>
    </recommendedName>
</protein>
<evidence type="ECO:0000256" key="4">
    <source>
        <dbReference type="ARBA" id="ARBA00022989"/>
    </source>
</evidence>
<keyword evidence="4" id="KW-1133">Transmembrane helix</keyword>
<reference evidence="9" key="1">
    <citation type="journal article" date="2016" name="Nature">
        <title>The genome of the seagrass Zostera marina reveals angiosperm adaptation to the sea.</title>
        <authorList>
            <person name="Olsen J.L."/>
            <person name="Rouze P."/>
            <person name="Verhelst B."/>
            <person name="Lin Y.-C."/>
            <person name="Bayer T."/>
            <person name="Collen J."/>
            <person name="Dattolo E."/>
            <person name="De Paoli E."/>
            <person name="Dittami S."/>
            <person name="Maumus F."/>
            <person name="Michel G."/>
            <person name="Kersting A."/>
            <person name="Lauritano C."/>
            <person name="Lohaus R."/>
            <person name="Toepel M."/>
            <person name="Tonon T."/>
            <person name="Vanneste K."/>
            <person name="Amirebrahimi M."/>
            <person name="Brakel J."/>
            <person name="Bostroem C."/>
            <person name="Chovatia M."/>
            <person name="Grimwood J."/>
            <person name="Jenkins J.W."/>
            <person name="Jueterbock A."/>
            <person name="Mraz A."/>
            <person name="Stam W.T."/>
            <person name="Tice H."/>
            <person name="Bornberg-Bauer E."/>
            <person name="Green P.J."/>
            <person name="Pearson G.A."/>
            <person name="Procaccini G."/>
            <person name="Duarte C.M."/>
            <person name="Schmutz J."/>
            <person name="Reusch T.B.H."/>
            <person name="Van de Peer Y."/>
        </authorList>
    </citation>
    <scope>NUCLEOTIDE SEQUENCE [LARGE SCALE GENOMIC DNA]</scope>
    <source>
        <strain evidence="9">cv. Finnish</strain>
    </source>
</reference>
<dbReference type="Proteomes" id="UP000036987">
    <property type="component" value="Unassembled WGS sequence"/>
</dbReference>
<dbReference type="Pfam" id="PF02453">
    <property type="entry name" value="Reticulon"/>
    <property type="match status" value="1"/>
</dbReference>
<evidence type="ECO:0000313" key="8">
    <source>
        <dbReference type="EMBL" id="KMZ68105.1"/>
    </source>
</evidence>
<evidence type="ECO:0000256" key="2">
    <source>
        <dbReference type="ARBA" id="ARBA00022692"/>
    </source>
</evidence>
<evidence type="ECO:0000313" key="9">
    <source>
        <dbReference type="Proteomes" id="UP000036987"/>
    </source>
</evidence>
<dbReference type="AlphaFoldDB" id="A0A0K9PIQ8"/>
<dbReference type="STRING" id="29655.A0A0K9PIQ8"/>
<dbReference type="InterPro" id="IPR003388">
    <property type="entry name" value="Reticulon"/>
</dbReference>
<dbReference type="GO" id="GO:0005789">
    <property type="term" value="C:endoplasmic reticulum membrane"/>
    <property type="evidence" value="ECO:0007669"/>
    <property type="project" value="UniProtKB-SubCell"/>
</dbReference>
<dbReference type="InterPro" id="IPR044647">
    <property type="entry name" value="RTNLB17/18/21"/>
</dbReference>
<sequence length="182" mass="21120">MCLLVLVMAFFYVSIFQKEKCLLIHDRFQLKQEDLLSFIRLILPTANTAIAMTQDIFSGQPSTTLKVVPVLIFTAKYGQYITMWRLFAIGFFNCIAVPKLCSCYSQQIHRLGISINSYVCDKWKDCQHKKMITFFTATIFWNVFGAKQRITTAFIAIVIIQYHRQFRQENNNAVVKSVPEQP</sequence>
<keyword evidence="9" id="KW-1185">Reference proteome</keyword>
<name>A0A0K9PIQ8_ZOSMR</name>
<dbReference type="PANTHER" id="PTHR46626">
    <property type="entry name" value="RETICULON-LIKE PROTEIN B17"/>
    <property type="match status" value="1"/>
</dbReference>
<dbReference type="OrthoDB" id="783438at2759"/>
<evidence type="ECO:0000256" key="6">
    <source>
        <dbReference type="SAM" id="SignalP"/>
    </source>
</evidence>
<keyword evidence="5" id="KW-0472">Membrane</keyword>
<organism evidence="8 9">
    <name type="scientific">Zostera marina</name>
    <name type="common">Eelgrass</name>
    <dbReference type="NCBI Taxonomy" id="29655"/>
    <lineage>
        <taxon>Eukaryota</taxon>
        <taxon>Viridiplantae</taxon>
        <taxon>Streptophyta</taxon>
        <taxon>Embryophyta</taxon>
        <taxon>Tracheophyta</taxon>
        <taxon>Spermatophyta</taxon>
        <taxon>Magnoliopsida</taxon>
        <taxon>Liliopsida</taxon>
        <taxon>Zosteraceae</taxon>
        <taxon>Zostera</taxon>
    </lineage>
</organism>
<evidence type="ECO:0000256" key="5">
    <source>
        <dbReference type="ARBA" id="ARBA00023136"/>
    </source>
</evidence>
<evidence type="ECO:0000259" key="7">
    <source>
        <dbReference type="Pfam" id="PF02453"/>
    </source>
</evidence>
<feature type="domain" description="Reticulon" evidence="7">
    <location>
        <begin position="2"/>
        <end position="110"/>
    </location>
</feature>
<feature type="signal peptide" evidence="6">
    <location>
        <begin position="1"/>
        <end position="17"/>
    </location>
</feature>
<accession>A0A0K9PIQ8</accession>
<keyword evidence="3" id="KW-0256">Endoplasmic reticulum</keyword>
<dbReference type="OMA" id="FNCIAVP"/>
<proteinExistence type="predicted"/>